<dbReference type="Proteomes" id="UP001200741">
    <property type="component" value="Unassembled WGS sequence"/>
</dbReference>
<evidence type="ECO:0000313" key="2">
    <source>
        <dbReference type="Proteomes" id="UP001200741"/>
    </source>
</evidence>
<proteinExistence type="predicted"/>
<dbReference type="EMBL" id="JAJTWU010000005">
    <property type="protein sequence ID" value="MCE4555578.1"/>
    <property type="molecule type" value="Genomic_DNA"/>
</dbReference>
<gene>
    <name evidence="1" type="ORF">LXT13_14315</name>
</gene>
<evidence type="ECO:0000313" key="1">
    <source>
        <dbReference type="EMBL" id="MCE4555578.1"/>
    </source>
</evidence>
<organism evidence="1 2">
    <name type="scientific">Pelomonas cellulosilytica</name>
    <dbReference type="NCBI Taxonomy" id="2906762"/>
    <lineage>
        <taxon>Bacteria</taxon>
        <taxon>Pseudomonadati</taxon>
        <taxon>Pseudomonadota</taxon>
        <taxon>Betaproteobacteria</taxon>
        <taxon>Burkholderiales</taxon>
        <taxon>Sphaerotilaceae</taxon>
        <taxon>Roseateles</taxon>
    </lineage>
</organism>
<protein>
    <recommendedName>
        <fullName evidence="3">ATP-binding protein</fullName>
    </recommendedName>
</protein>
<evidence type="ECO:0008006" key="3">
    <source>
        <dbReference type="Google" id="ProtNLM"/>
    </source>
</evidence>
<keyword evidence="2" id="KW-1185">Reference proteome</keyword>
<name>A0ABS8XUL0_9BURK</name>
<sequence>MTRSATTKVRLYIPRRATSLSAEGRPETRPLEAWRGIAAYVLLGDPGSGKSASFREEGLGEGCVYISARDFISLGIERSDHGKTLFIDGLDEMRAGAADGRIPLDAIRAKLKELGRPRFRLSCREHDWRSQTDLDALRQVAPNGEVDELHLEPLSQDEQRQILVGRPGEVPDADAFLEQGAALGLAPLFGNPLLLDLTIRAVADNQGWPATRCDIYGLACRTLVTEQSPAHLEVLPLQPGDVDQILDDAGLLCALLLFSGKSSLTKSLEGSVTSIAWHSLPKVFELVAPQRALASKVFTTIDGESFARHRSIAEFLAARSIAERLSKGLPLGRILALMQGTDGGVVEPLRGLLGWLTVHDARDRLALVELDPLSIVLNGDVAAFSVDDKRALLAALRAQAERNPWFRNQHWASHPFAPLASADMADVLEEVLADRSPDRSNQAFMGCVFDALINGEPMQELRSLLEAWVEDDAVWFGNRILALKVWMQGGSLEVNKARSWLEQFRDGSLKDLDARLSSELLDGMYPEQLGPDEVFRFWPKPGDIARNTTMPRFWYSGLVNRSRPHDFPKLVNAWLQLKPQSRTEFEGEWNRLRTGILAGALENAGDQADDATLSAWLDLGMDKHGFAKLDADAGGARISSWLTGRPGRMKAIVALAWDAVRTDPQSGRRYFWEGEQRLLRATLPRDWFYWLLQHAATKTDQQLAEYCFLQAARAVVDTPAGFDIPSIEEIEGWVAANTDRHPSAVEWLEQAFSCALEGNWQGEEHRRLRRHEAETRAKREARRIALAPHVPAILDGSAPSHVMHQFALACGKRFYDIQGETPEELAQDFLVTDVETSRAALAGLNNVFVRADLPSADDILELNAKGRYHLIRPALLLAARRASERDVAVVDGWSDKLLSTLIASWLTDGTETPAWYSRAAEARPSIVAPLLIRHAIRALRRKGPLHVSGLWALTSEPKQAELARMVLPELLLSFPQRSSEESRRELNSHLLSGLHLLDDALAASIVRRRLDNPSIDAAQRLCWLAADLPYRDSALQQLTEFVGKNQKRLAALGNALHQQSSVGRSLRRVSPKTLSRLIEALAPITRPERPTGAHWVSAADERGDTVRALVTMLAADPQRSAAIELQRLAELPQLEPWAIRLNFSALSQQDVAREAYYAHPTPEAAALTIAGGPPANQADLLALTLDHLGDLEKKLRGADTFGLRLYWNSTKETEATPKVENDCRDLLLEQLRERFRPLNVHVVPERRAAAEKRSDLRVEYSGSGRQLAVPIEIKREDNASLWLAWRDQLQKLYSNDPTADGHGIYLVLWFDFKPRSSPEGDRPTSARTMEAMLVERVPVVDRAKVAIRAINLSLPK</sequence>
<comment type="caution">
    <text evidence="1">The sequence shown here is derived from an EMBL/GenBank/DDBJ whole genome shotgun (WGS) entry which is preliminary data.</text>
</comment>
<reference evidence="1 2" key="1">
    <citation type="submission" date="2021-12" db="EMBL/GenBank/DDBJ databases">
        <title>Genome seq of P8.</title>
        <authorList>
            <person name="Seo T."/>
        </authorList>
    </citation>
    <scope>NUCLEOTIDE SEQUENCE [LARGE SCALE GENOMIC DNA]</scope>
    <source>
        <strain evidence="1 2">P8</strain>
    </source>
</reference>
<accession>A0ABS8XUL0</accession>